<dbReference type="AlphaFoldDB" id="A0A1V4J1H7"/>
<gene>
    <name evidence="1" type="ORF">AV530_004416</name>
</gene>
<dbReference type="EMBL" id="LSYS01009631">
    <property type="protein sequence ID" value="OPJ66026.1"/>
    <property type="molecule type" value="Genomic_DNA"/>
</dbReference>
<organism evidence="1 2">
    <name type="scientific">Patagioenas fasciata monilis</name>
    <dbReference type="NCBI Taxonomy" id="372326"/>
    <lineage>
        <taxon>Eukaryota</taxon>
        <taxon>Metazoa</taxon>
        <taxon>Chordata</taxon>
        <taxon>Craniata</taxon>
        <taxon>Vertebrata</taxon>
        <taxon>Euteleostomi</taxon>
        <taxon>Archelosauria</taxon>
        <taxon>Archosauria</taxon>
        <taxon>Dinosauria</taxon>
        <taxon>Saurischia</taxon>
        <taxon>Theropoda</taxon>
        <taxon>Coelurosauria</taxon>
        <taxon>Aves</taxon>
        <taxon>Neognathae</taxon>
        <taxon>Neoaves</taxon>
        <taxon>Columbimorphae</taxon>
        <taxon>Columbiformes</taxon>
        <taxon>Columbidae</taxon>
        <taxon>Patagioenas</taxon>
    </lineage>
</organism>
<comment type="caution">
    <text evidence="1">The sequence shown here is derived from an EMBL/GenBank/DDBJ whole genome shotgun (WGS) entry which is preliminary data.</text>
</comment>
<evidence type="ECO:0000313" key="1">
    <source>
        <dbReference type="EMBL" id="OPJ66026.1"/>
    </source>
</evidence>
<proteinExistence type="predicted"/>
<protein>
    <submittedName>
        <fullName evidence="1">Uncharacterized protein</fullName>
    </submittedName>
</protein>
<reference evidence="1 2" key="1">
    <citation type="submission" date="2016-02" db="EMBL/GenBank/DDBJ databases">
        <title>Band-tailed pigeon sequencing and assembly.</title>
        <authorList>
            <person name="Soares A.E."/>
            <person name="Novak B.J."/>
            <person name="Rice E.S."/>
            <person name="O'Connell B."/>
            <person name="Chang D."/>
            <person name="Weber S."/>
            <person name="Shapiro B."/>
        </authorList>
    </citation>
    <scope>NUCLEOTIDE SEQUENCE [LARGE SCALE GENOMIC DNA]</scope>
    <source>
        <strain evidence="1">BTP2013</strain>
        <tissue evidence="1">Blood</tissue>
    </source>
</reference>
<name>A0A1V4J1H7_PATFA</name>
<keyword evidence="2" id="KW-1185">Reference proteome</keyword>
<sequence length="68" mass="7668">MTGCFTKGRDDAETQFGKKQPDLDIFPLWFLLWLSGLERARAEDGNCFLVLEQGFGTEVCPLRSLPCV</sequence>
<accession>A0A1V4J1H7</accession>
<evidence type="ECO:0000313" key="2">
    <source>
        <dbReference type="Proteomes" id="UP000190648"/>
    </source>
</evidence>
<dbReference type="Proteomes" id="UP000190648">
    <property type="component" value="Unassembled WGS sequence"/>
</dbReference>